<gene>
    <name evidence="1" type="ORF">KSB_44330</name>
</gene>
<evidence type="ECO:0000313" key="1">
    <source>
        <dbReference type="EMBL" id="GHO55958.1"/>
    </source>
</evidence>
<dbReference type="Proteomes" id="UP000654345">
    <property type="component" value="Unassembled WGS sequence"/>
</dbReference>
<sequence length="86" mass="9649">MAVGIMNMCMDESNPLTPNSSGAILPKFGILLFIEYICAKKECGHASRDSLRRLSLEAWPHSLPLDRNAYLSSEERTRYVFVVSSL</sequence>
<comment type="caution">
    <text evidence="1">The sequence shown here is derived from an EMBL/GenBank/DDBJ whole genome shotgun (WGS) entry which is preliminary data.</text>
</comment>
<keyword evidence="2" id="KW-1185">Reference proteome</keyword>
<evidence type="ECO:0000313" key="2">
    <source>
        <dbReference type="Proteomes" id="UP000654345"/>
    </source>
</evidence>
<name>A0ABQ3UTD8_9CHLR</name>
<dbReference type="EMBL" id="BNJG01000002">
    <property type="protein sequence ID" value="GHO55958.1"/>
    <property type="molecule type" value="Genomic_DNA"/>
</dbReference>
<protein>
    <submittedName>
        <fullName evidence="1">Uncharacterized protein</fullName>
    </submittedName>
</protein>
<accession>A0ABQ3UTD8</accession>
<organism evidence="1 2">
    <name type="scientific">Ktedonobacter robiniae</name>
    <dbReference type="NCBI Taxonomy" id="2778365"/>
    <lineage>
        <taxon>Bacteria</taxon>
        <taxon>Bacillati</taxon>
        <taxon>Chloroflexota</taxon>
        <taxon>Ktedonobacteria</taxon>
        <taxon>Ktedonobacterales</taxon>
        <taxon>Ktedonobacteraceae</taxon>
        <taxon>Ktedonobacter</taxon>
    </lineage>
</organism>
<reference evidence="1 2" key="1">
    <citation type="journal article" date="2021" name="Int. J. Syst. Evol. Microbiol.">
        <title>Reticulibacter mediterranei gen. nov., sp. nov., within the new family Reticulibacteraceae fam. nov., and Ktedonospora formicarum gen. nov., sp. nov., Ktedonobacter robiniae sp. nov., Dictyobacter formicarum sp. nov. and Dictyobacter arantiisoli sp. nov., belonging to the class Ktedonobacteria.</title>
        <authorList>
            <person name="Yabe S."/>
            <person name="Zheng Y."/>
            <person name="Wang C.M."/>
            <person name="Sakai Y."/>
            <person name="Abe K."/>
            <person name="Yokota A."/>
            <person name="Donadio S."/>
            <person name="Cavaletti L."/>
            <person name="Monciardini P."/>
        </authorList>
    </citation>
    <scope>NUCLEOTIDE SEQUENCE [LARGE SCALE GENOMIC DNA]</scope>
    <source>
        <strain evidence="1 2">SOSP1-30</strain>
    </source>
</reference>
<proteinExistence type="predicted"/>